<reference evidence="5" key="1">
    <citation type="journal article" date="2019" name="Int. J. Syst. Evol. Microbiol.">
        <title>The Global Catalogue of Microorganisms (GCM) 10K type strain sequencing project: providing services to taxonomists for standard genome sequencing and annotation.</title>
        <authorList>
            <consortium name="The Broad Institute Genomics Platform"/>
            <consortium name="The Broad Institute Genome Sequencing Center for Infectious Disease"/>
            <person name="Wu L."/>
            <person name="Ma J."/>
        </authorList>
    </citation>
    <scope>NUCLEOTIDE SEQUENCE [LARGE SCALE GENOMIC DNA]</scope>
    <source>
        <strain evidence="5">CGMCC 4.7020</strain>
    </source>
</reference>
<dbReference type="InterPro" id="IPR029016">
    <property type="entry name" value="GAF-like_dom_sf"/>
</dbReference>
<dbReference type="EC" id="3.1.3.16" evidence="4"/>
<protein>
    <submittedName>
        <fullName evidence="4">PP2C family protein-serine/threonine phosphatase</fullName>
        <ecNumber evidence="4">3.1.3.16</ecNumber>
    </submittedName>
</protein>
<dbReference type="SMART" id="SM00331">
    <property type="entry name" value="PP2C_SIG"/>
    <property type="match status" value="1"/>
</dbReference>
<proteinExistence type="predicted"/>
<dbReference type="SUPFAM" id="SSF55781">
    <property type="entry name" value="GAF domain-like"/>
    <property type="match status" value="1"/>
</dbReference>
<dbReference type="Gene3D" id="3.60.40.10">
    <property type="entry name" value="PPM-type phosphatase domain"/>
    <property type="match status" value="1"/>
</dbReference>
<keyword evidence="5" id="KW-1185">Reference proteome</keyword>
<dbReference type="InterPro" id="IPR052016">
    <property type="entry name" value="Bact_Sigma-Reg"/>
</dbReference>
<dbReference type="PANTHER" id="PTHR43156:SF2">
    <property type="entry name" value="STAGE II SPORULATION PROTEIN E"/>
    <property type="match status" value="1"/>
</dbReference>
<dbReference type="Pfam" id="PF13185">
    <property type="entry name" value="GAF_2"/>
    <property type="match status" value="1"/>
</dbReference>
<feature type="domain" description="PPM-type phosphatase" evidence="3">
    <location>
        <begin position="221"/>
        <end position="439"/>
    </location>
</feature>
<evidence type="ECO:0000259" key="2">
    <source>
        <dbReference type="SMART" id="SM00065"/>
    </source>
</evidence>
<keyword evidence="1 4" id="KW-0378">Hydrolase</keyword>
<evidence type="ECO:0000313" key="5">
    <source>
        <dbReference type="Proteomes" id="UP001597058"/>
    </source>
</evidence>
<dbReference type="PANTHER" id="PTHR43156">
    <property type="entry name" value="STAGE II SPORULATION PROTEIN E-RELATED"/>
    <property type="match status" value="1"/>
</dbReference>
<sequence length="459" mass="49571">MTESPDDSPSGARRLRLGTELAQIAEQLVALARGQNRLNELYEAVISRDQDLSDVLELIVRTAMDMVGARYGALGVLDESGERLREFIPVGLSEAEIAAMSGVELPSGRGLLGFLITHPEPVRVKDIAAHPASVGFPPGHPPMRCMVGAAVSVRGRVYGNLYLCERHDGRPFDSHDEAMIASFAEAAGLAIDDASLRQQARLDAEQFQRMLLPRLPSLPPFETAAVYRPATTPRYIGGDWYDAALLPNGGIAAVIGDVSGHDLQAAAAMAQIRNMLLALVHNTTVSPAKVLARLDDTVEALTANPVTTICLARIEPTPPADTRTGWRLRWSTAGHPPPLLLTPDGQARYLAAQPDLPIGVDTGITRRDHTRRLPPGSTVIFYTDGVTEHPHQPLDRTMARLAAQAAAHARLPLQELLDTLADHHPSDGHDDMALLAVRIPALRDAEKTGDQSIHDADQR</sequence>
<dbReference type="Gene3D" id="3.30.450.40">
    <property type="match status" value="1"/>
</dbReference>
<dbReference type="InterPro" id="IPR036457">
    <property type="entry name" value="PPM-type-like_dom_sf"/>
</dbReference>
<evidence type="ECO:0000313" key="4">
    <source>
        <dbReference type="EMBL" id="MFD1313251.1"/>
    </source>
</evidence>
<dbReference type="Proteomes" id="UP001597058">
    <property type="component" value="Unassembled WGS sequence"/>
</dbReference>
<dbReference type="InterPro" id="IPR001932">
    <property type="entry name" value="PPM-type_phosphatase-like_dom"/>
</dbReference>
<dbReference type="Pfam" id="PF07228">
    <property type="entry name" value="SpoIIE"/>
    <property type="match status" value="1"/>
</dbReference>
<evidence type="ECO:0000259" key="3">
    <source>
        <dbReference type="SMART" id="SM00331"/>
    </source>
</evidence>
<organism evidence="4 5">
    <name type="scientific">Streptomyces kaempferi</name>
    <dbReference type="NCBI Taxonomy" id="333725"/>
    <lineage>
        <taxon>Bacteria</taxon>
        <taxon>Bacillati</taxon>
        <taxon>Actinomycetota</taxon>
        <taxon>Actinomycetes</taxon>
        <taxon>Kitasatosporales</taxon>
        <taxon>Streptomycetaceae</taxon>
        <taxon>Streptomyces</taxon>
    </lineage>
</organism>
<dbReference type="SUPFAM" id="SSF81606">
    <property type="entry name" value="PP2C-like"/>
    <property type="match status" value="1"/>
</dbReference>
<dbReference type="EMBL" id="JBHTMM010000174">
    <property type="protein sequence ID" value="MFD1313251.1"/>
    <property type="molecule type" value="Genomic_DNA"/>
</dbReference>
<evidence type="ECO:0000256" key="1">
    <source>
        <dbReference type="ARBA" id="ARBA00022801"/>
    </source>
</evidence>
<accession>A0ABW3XUJ0</accession>
<comment type="caution">
    <text evidence="4">The sequence shown here is derived from an EMBL/GenBank/DDBJ whole genome shotgun (WGS) entry which is preliminary data.</text>
</comment>
<name>A0ABW3XUJ0_9ACTN</name>
<dbReference type="InterPro" id="IPR003018">
    <property type="entry name" value="GAF"/>
</dbReference>
<dbReference type="GO" id="GO:0004722">
    <property type="term" value="F:protein serine/threonine phosphatase activity"/>
    <property type="evidence" value="ECO:0007669"/>
    <property type="project" value="UniProtKB-EC"/>
</dbReference>
<dbReference type="RefSeq" id="WP_381241753.1">
    <property type="nucleotide sequence ID" value="NZ_JBHSKH010000101.1"/>
</dbReference>
<feature type="domain" description="GAF" evidence="2">
    <location>
        <begin position="51"/>
        <end position="201"/>
    </location>
</feature>
<gene>
    <name evidence="4" type="ORF">ACFQ5X_46930</name>
</gene>
<dbReference type="SMART" id="SM00065">
    <property type="entry name" value="GAF"/>
    <property type="match status" value="1"/>
</dbReference>